<feature type="region of interest" description="Disordered" evidence="1">
    <location>
        <begin position="1"/>
        <end position="62"/>
    </location>
</feature>
<dbReference type="AlphaFoldDB" id="A0AAD4DGU8"/>
<feature type="non-terminal residue" evidence="2">
    <location>
        <position position="62"/>
    </location>
</feature>
<evidence type="ECO:0000313" key="3">
    <source>
        <dbReference type="Proteomes" id="UP001194580"/>
    </source>
</evidence>
<dbReference type="Proteomes" id="UP001194580">
    <property type="component" value="Unassembled WGS sequence"/>
</dbReference>
<evidence type="ECO:0000313" key="2">
    <source>
        <dbReference type="EMBL" id="KAG0277731.1"/>
    </source>
</evidence>
<organism evidence="2 3">
    <name type="scientific">Linnemannia exigua</name>
    <dbReference type="NCBI Taxonomy" id="604196"/>
    <lineage>
        <taxon>Eukaryota</taxon>
        <taxon>Fungi</taxon>
        <taxon>Fungi incertae sedis</taxon>
        <taxon>Mucoromycota</taxon>
        <taxon>Mortierellomycotina</taxon>
        <taxon>Mortierellomycetes</taxon>
        <taxon>Mortierellales</taxon>
        <taxon>Mortierellaceae</taxon>
        <taxon>Linnemannia</taxon>
    </lineage>
</organism>
<evidence type="ECO:0000256" key="1">
    <source>
        <dbReference type="SAM" id="MobiDB-lite"/>
    </source>
</evidence>
<sequence>MDAPPTAPVPAAGNVALSTSNEPLNPLRPQLVQDSQGSNYNEDDDEIGDDLEFDDPTSMRPL</sequence>
<accession>A0AAD4DGU8</accession>
<comment type="caution">
    <text evidence="2">The sequence shown here is derived from an EMBL/GenBank/DDBJ whole genome shotgun (WGS) entry which is preliminary data.</text>
</comment>
<feature type="compositionally biased region" description="Acidic residues" evidence="1">
    <location>
        <begin position="41"/>
        <end position="55"/>
    </location>
</feature>
<gene>
    <name evidence="2" type="ORF">BGZ95_005451</name>
</gene>
<keyword evidence="3" id="KW-1185">Reference proteome</keyword>
<name>A0AAD4DGU8_9FUNG</name>
<dbReference type="EMBL" id="JAAAIL010000252">
    <property type="protein sequence ID" value="KAG0277731.1"/>
    <property type="molecule type" value="Genomic_DNA"/>
</dbReference>
<protein>
    <submittedName>
        <fullName evidence="2">Uncharacterized protein</fullName>
    </submittedName>
</protein>
<reference evidence="2" key="1">
    <citation type="journal article" date="2020" name="Fungal Divers.">
        <title>Resolving the Mortierellaceae phylogeny through synthesis of multi-gene phylogenetics and phylogenomics.</title>
        <authorList>
            <person name="Vandepol N."/>
            <person name="Liber J."/>
            <person name="Desiro A."/>
            <person name="Na H."/>
            <person name="Kennedy M."/>
            <person name="Barry K."/>
            <person name="Grigoriev I.V."/>
            <person name="Miller A.N."/>
            <person name="O'Donnell K."/>
            <person name="Stajich J.E."/>
            <person name="Bonito G."/>
        </authorList>
    </citation>
    <scope>NUCLEOTIDE SEQUENCE</scope>
    <source>
        <strain evidence="2">NRRL 28262</strain>
    </source>
</reference>
<proteinExistence type="predicted"/>